<comment type="caution">
    <text evidence="1">The sequence shown here is derived from an EMBL/GenBank/DDBJ whole genome shotgun (WGS) entry which is preliminary data.</text>
</comment>
<organism evidence="1 2">
    <name type="scientific">Arachis hypogaea</name>
    <name type="common">Peanut</name>
    <dbReference type="NCBI Taxonomy" id="3818"/>
    <lineage>
        <taxon>Eukaryota</taxon>
        <taxon>Viridiplantae</taxon>
        <taxon>Streptophyta</taxon>
        <taxon>Embryophyta</taxon>
        <taxon>Tracheophyta</taxon>
        <taxon>Spermatophyta</taxon>
        <taxon>Magnoliopsida</taxon>
        <taxon>eudicotyledons</taxon>
        <taxon>Gunneridae</taxon>
        <taxon>Pentapetalae</taxon>
        <taxon>rosids</taxon>
        <taxon>fabids</taxon>
        <taxon>Fabales</taxon>
        <taxon>Fabaceae</taxon>
        <taxon>Papilionoideae</taxon>
        <taxon>50 kb inversion clade</taxon>
        <taxon>dalbergioids sensu lato</taxon>
        <taxon>Dalbergieae</taxon>
        <taxon>Pterocarpus clade</taxon>
        <taxon>Arachis</taxon>
    </lineage>
</organism>
<dbReference type="EMBL" id="SDMP01000019">
    <property type="protein sequence ID" value="RYQ93852.1"/>
    <property type="molecule type" value="Genomic_DNA"/>
</dbReference>
<keyword evidence="2" id="KW-1185">Reference proteome</keyword>
<proteinExistence type="predicted"/>
<dbReference type="AlphaFoldDB" id="A0A444XVS6"/>
<name>A0A444XVS6_ARAHY</name>
<dbReference type="Proteomes" id="UP000289738">
    <property type="component" value="Chromosome B09"/>
</dbReference>
<evidence type="ECO:0000313" key="1">
    <source>
        <dbReference type="EMBL" id="RYQ93852.1"/>
    </source>
</evidence>
<sequence length="147" mass="17273">MLPNVEKLSVSRDSIEALSGTTSFLKLPLFCNIAELDLNLGMPIKLFNEYEELQTLLRNSPCLRVLRFQYNPEGHGDQWHYWERRTICNKNIVATSCKQHQCWINFRCYWFSFDLDDKRYRIKKVRGVGQAYLKVSQEGKLFGALAF</sequence>
<evidence type="ECO:0008006" key="3">
    <source>
        <dbReference type="Google" id="ProtNLM"/>
    </source>
</evidence>
<gene>
    <name evidence="1" type="ORF">Ahy_B09g100079</name>
</gene>
<reference evidence="1 2" key="1">
    <citation type="submission" date="2019-01" db="EMBL/GenBank/DDBJ databases">
        <title>Sequencing of cultivated peanut Arachis hypogaea provides insights into genome evolution and oil improvement.</title>
        <authorList>
            <person name="Chen X."/>
        </authorList>
    </citation>
    <scope>NUCLEOTIDE SEQUENCE [LARGE SCALE GENOMIC DNA]</scope>
    <source>
        <strain evidence="2">cv. Fuhuasheng</strain>
        <tissue evidence="1">Leaves</tissue>
    </source>
</reference>
<evidence type="ECO:0000313" key="2">
    <source>
        <dbReference type="Proteomes" id="UP000289738"/>
    </source>
</evidence>
<protein>
    <recommendedName>
        <fullName evidence="3">FBD domain-containing protein</fullName>
    </recommendedName>
</protein>
<accession>A0A444XVS6</accession>